<evidence type="ECO:0000313" key="1">
    <source>
        <dbReference type="EMBL" id="GAH81725.1"/>
    </source>
</evidence>
<dbReference type="EMBL" id="BARU01039494">
    <property type="protein sequence ID" value="GAH81725.1"/>
    <property type="molecule type" value="Genomic_DNA"/>
</dbReference>
<accession>X1JJP9</accession>
<protein>
    <submittedName>
        <fullName evidence="1">Uncharacterized protein</fullName>
    </submittedName>
</protein>
<gene>
    <name evidence="1" type="ORF">S03H2_61207</name>
</gene>
<proteinExistence type="predicted"/>
<comment type="caution">
    <text evidence="1">The sequence shown here is derived from an EMBL/GenBank/DDBJ whole genome shotgun (WGS) entry which is preliminary data.</text>
</comment>
<organism evidence="1">
    <name type="scientific">marine sediment metagenome</name>
    <dbReference type="NCBI Taxonomy" id="412755"/>
    <lineage>
        <taxon>unclassified sequences</taxon>
        <taxon>metagenomes</taxon>
        <taxon>ecological metagenomes</taxon>
    </lineage>
</organism>
<reference evidence="1" key="1">
    <citation type="journal article" date="2014" name="Front. Microbiol.">
        <title>High frequency of phylogenetically diverse reductive dehalogenase-homologous genes in deep subseafloor sedimentary metagenomes.</title>
        <authorList>
            <person name="Kawai M."/>
            <person name="Futagami T."/>
            <person name="Toyoda A."/>
            <person name="Takaki Y."/>
            <person name="Nishi S."/>
            <person name="Hori S."/>
            <person name="Arai W."/>
            <person name="Tsubouchi T."/>
            <person name="Morono Y."/>
            <person name="Uchiyama I."/>
            <person name="Ito T."/>
            <person name="Fujiyama A."/>
            <person name="Inagaki F."/>
            <person name="Takami H."/>
        </authorList>
    </citation>
    <scope>NUCLEOTIDE SEQUENCE</scope>
    <source>
        <strain evidence="1">Expedition CK06-06</strain>
    </source>
</reference>
<feature type="non-terminal residue" evidence="1">
    <location>
        <position position="32"/>
    </location>
</feature>
<sequence>MQLSEFARTLEVTSNTIHHALNGNGSPKINNA</sequence>
<dbReference type="AlphaFoldDB" id="X1JJP9"/>
<name>X1JJP9_9ZZZZ</name>